<feature type="non-terminal residue" evidence="1">
    <location>
        <position position="1"/>
    </location>
</feature>
<reference evidence="1 2" key="1">
    <citation type="submission" date="2015-09" db="EMBL/GenBank/DDBJ databases">
        <title>Trachymyrmex cornetzi WGS genome.</title>
        <authorList>
            <person name="Nygaard S."/>
            <person name="Hu H."/>
            <person name="Boomsma J."/>
            <person name="Zhang G."/>
        </authorList>
    </citation>
    <scope>NUCLEOTIDE SEQUENCE [LARGE SCALE GENOMIC DNA]</scope>
    <source>
        <strain evidence="1">Tcor2-1</strain>
        <tissue evidence="1">Whole body</tissue>
    </source>
</reference>
<dbReference type="InterPro" id="IPR036853">
    <property type="entry name" value="Ribosomal_uL14_sf"/>
</dbReference>
<organism evidence="1 2">
    <name type="scientific">Trachymyrmex cornetzi</name>
    <dbReference type="NCBI Taxonomy" id="471704"/>
    <lineage>
        <taxon>Eukaryota</taxon>
        <taxon>Metazoa</taxon>
        <taxon>Ecdysozoa</taxon>
        <taxon>Arthropoda</taxon>
        <taxon>Hexapoda</taxon>
        <taxon>Insecta</taxon>
        <taxon>Pterygota</taxon>
        <taxon>Neoptera</taxon>
        <taxon>Endopterygota</taxon>
        <taxon>Hymenoptera</taxon>
        <taxon>Apocrita</taxon>
        <taxon>Aculeata</taxon>
        <taxon>Formicoidea</taxon>
        <taxon>Formicidae</taxon>
        <taxon>Myrmicinae</taxon>
        <taxon>Trachymyrmex</taxon>
    </lineage>
</organism>
<name>A0A151IX98_9HYME</name>
<dbReference type="GO" id="GO:0006412">
    <property type="term" value="P:translation"/>
    <property type="evidence" value="ECO:0007669"/>
    <property type="project" value="InterPro"/>
</dbReference>
<dbReference type="SUPFAM" id="SSF50193">
    <property type="entry name" value="Ribosomal protein L14"/>
    <property type="match status" value="1"/>
</dbReference>
<evidence type="ECO:0000313" key="1">
    <source>
        <dbReference type="EMBL" id="KYN12317.1"/>
    </source>
</evidence>
<gene>
    <name evidence="1" type="ORF">ALC57_15548</name>
</gene>
<sequence length="67" mass="7411">VVDNNETSCDGRPPGCIHVYNKRRVGYIGDRILVAPKVSKFDSNNLVLTRSKGANYTKLITIASRFA</sequence>
<dbReference type="GO" id="GO:0005840">
    <property type="term" value="C:ribosome"/>
    <property type="evidence" value="ECO:0007669"/>
    <property type="project" value="UniProtKB-KW"/>
</dbReference>
<keyword evidence="1" id="KW-0689">Ribosomal protein</keyword>
<dbReference type="STRING" id="471704.A0A151IX98"/>
<dbReference type="AlphaFoldDB" id="A0A151IX98"/>
<accession>A0A151IX98</accession>
<keyword evidence="1" id="KW-0687">Ribonucleoprotein</keyword>
<dbReference type="Proteomes" id="UP000078492">
    <property type="component" value="Unassembled WGS sequence"/>
</dbReference>
<protein>
    <submittedName>
        <fullName evidence="1">39S ribosomal protein L14, mitochondrial</fullName>
    </submittedName>
</protein>
<keyword evidence="2" id="KW-1185">Reference proteome</keyword>
<proteinExistence type="predicted"/>
<evidence type="ECO:0000313" key="2">
    <source>
        <dbReference type="Proteomes" id="UP000078492"/>
    </source>
</evidence>
<dbReference type="GO" id="GO:0003735">
    <property type="term" value="F:structural constituent of ribosome"/>
    <property type="evidence" value="ECO:0007669"/>
    <property type="project" value="InterPro"/>
</dbReference>
<dbReference type="EMBL" id="KQ980843">
    <property type="protein sequence ID" value="KYN12317.1"/>
    <property type="molecule type" value="Genomic_DNA"/>
</dbReference>